<comment type="subunit">
    <text evidence="2 4">Homodimer.</text>
</comment>
<dbReference type="InterPro" id="IPR044859">
    <property type="entry name" value="Allene_oxi_cyc_Dirigent"/>
</dbReference>
<keyword evidence="5" id="KW-0436">Ligase</keyword>
<keyword evidence="4" id="KW-0052">Apoplast</keyword>
<evidence type="ECO:0000313" key="5">
    <source>
        <dbReference type="EMBL" id="MPA51418.1"/>
    </source>
</evidence>
<dbReference type="GO" id="GO:0048046">
    <property type="term" value="C:apoplast"/>
    <property type="evidence" value="ECO:0007669"/>
    <property type="project" value="UniProtKB-SubCell"/>
</dbReference>
<dbReference type="PANTHER" id="PTHR21495">
    <property type="entry name" value="NUCLEOPORIN-RELATED"/>
    <property type="match status" value="1"/>
</dbReference>
<dbReference type="GO" id="GO:0016874">
    <property type="term" value="F:ligase activity"/>
    <property type="evidence" value="ECO:0007669"/>
    <property type="project" value="UniProtKB-KW"/>
</dbReference>
<accession>A0A5B7A679</accession>
<dbReference type="GO" id="GO:0009699">
    <property type="term" value="P:phenylpropanoid biosynthetic process"/>
    <property type="evidence" value="ECO:0007669"/>
    <property type="project" value="UniProtKB-ARBA"/>
</dbReference>
<comment type="similarity">
    <text evidence="1 4">Belongs to the plant dirigent protein family.</text>
</comment>
<dbReference type="EMBL" id="GHES01020859">
    <property type="protein sequence ID" value="MPA51418.1"/>
    <property type="molecule type" value="Transcribed_RNA"/>
</dbReference>
<evidence type="ECO:0000256" key="1">
    <source>
        <dbReference type="ARBA" id="ARBA00010746"/>
    </source>
</evidence>
<dbReference type="InterPro" id="IPR004265">
    <property type="entry name" value="Dirigent"/>
</dbReference>
<dbReference type="AlphaFoldDB" id="A0A5B7A679"/>
<comment type="function">
    <text evidence="4">Dirigent proteins impart stereoselectivity on the phenoxy radical-coupling reaction, yielding optically active lignans from two molecules of coniferyl alcohol in the biosynthesis of lignans, flavonolignans, and alkaloids and thus plays a central role in plant secondary metabolism.</text>
</comment>
<organism evidence="5">
    <name type="scientific">Davidia involucrata</name>
    <name type="common">Dove tree</name>
    <dbReference type="NCBI Taxonomy" id="16924"/>
    <lineage>
        <taxon>Eukaryota</taxon>
        <taxon>Viridiplantae</taxon>
        <taxon>Streptophyta</taxon>
        <taxon>Embryophyta</taxon>
        <taxon>Tracheophyta</taxon>
        <taxon>Spermatophyta</taxon>
        <taxon>Magnoliopsida</taxon>
        <taxon>eudicotyledons</taxon>
        <taxon>Gunneridae</taxon>
        <taxon>Pentapetalae</taxon>
        <taxon>asterids</taxon>
        <taxon>Cornales</taxon>
        <taxon>Nyssaceae</taxon>
        <taxon>Davidia</taxon>
    </lineage>
</organism>
<proteinExistence type="inferred from homology"/>
<comment type="subcellular location">
    <subcellularLocation>
        <location evidence="4">Secreted</location>
        <location evidence="4">Extracellular space</location>
        <location evidence="4">Apoplast</location>
    </subcellularLocation>
</comment>
<gene>
    <name evidence="5" type="ORF">Din_020859</name>
</gene>
<reference evidence="5" key="1">
    <citation type="submission" date="2019-08" db="EMBL/GenBank/DDBJ databases">
        <title>Reference gene set and small RNA set construction with multiple tissues from Davidia involucrata Baill.</title>
        <authorList>
            <person name="Yang H."/>
            <person name="Zhou C."/>
            <person name="Li G."/>
            <person name="Wang J."/>
            <person name="Gao P."/>
            <person name="Wang M."/>
            <person name="Wang R."/>
            <person name="Zhao Y."/>
        </authorList>
    </citation>
    <scope>NUCLEOTIDE SEQUENCE</scope>
    <source>
        <tissue evidence="5">Mixed with DoveR01_LX</tissue>
    </source>
</reference>
<keyword evidence="3 4" id="KW-0964">Secreted</keyword>
<name>A0A5B7A679_DAVIN</name>
<evidence type="ECO:0000256" key="4">
    <source>
        <dbReference type="RuleBase" id="RU363099"/>
    </source>
</evidence>
<sequence>MISSVAKNPTARIIAGPKFAFGFTVMIDDPLTESLEHGSKLVGRAQGLYAMASQHDAGLLVVMNFAFVEGKYNGSALSILGRNPVLDAVREMPIVGGIGIFRFASGYALAKTVRYNQKTGDAVVEYNVFVMHA</sequence>
<dbReference type="Pfam" id="PF03018">
    <property type="entry name" value="Dirigent"/>
    <property type="match status" value="1"/>
</dbReference>
<evidence type="ECO:0000256" key="2">
    <source>
        <dbReference type="ARBA" id="ARBA00011738"/>
    </source>
</evidence>
<evidence type="ECO:0000256" key="3">
    <source>
        <dbReference type="ARBA" id="ARBA00022525"/>
    </source>
</evidence>
<dbReference type="Gene3D" id="2.40.480.10">
    <property type="entry name" value="Allene oxide cyclase-like"/>
    <property type="match status" value="1"/>
</dbReference>
<protein>
    <recommendedName>
        <fullName evidence="4">Dirigent protein</fullName>
    </recommendedName>
</protein>